<dbReference type="AlphaFoldDB" id="A0A2U3PIF6"/>
<dbReference type="STRING" id="1841861.GCA_900157365_03990"/>
<feature type="domain" description="Ferric siderophore reductase C-terminal" evidence="1">
    <location>
        <begin position="195"/>
        <end position="214"/>
    </location>
</feature>
<dbReference type="Pfam" id="PF11575">
    <property type="entry name" value="FhuF_C"/>
    <property type="match status" value="1"/>
</dbReference>
<dbReference type="Proteomes" id="UP000240424">
    <property type="component" value="Unassembled WGS sequence"/>
</dbReference>
<reference evidence="2 3" key="1">
    <citation type="submission" date="2017-01" db="EMBL/GenBank/DDBJ databases">
        <authorList>
            <consortium name="Urmite Genomes"/>
        </authorList>
    </citation>
    <scope>NUCLEOTIDE SEQUENCE [LARGE SCALE GENOMIC DNA]</scope>
    <source>
        <strain evidence="2 3">AB215</strain>
    </source>
</reference>
<organism evidence="2 3">
    <name type="scientific">Mycobacterium numidiamassiliense</name>
    <dbReference type="NCBI Taxonomy" id="1841861"/>
    <lineage>
        <taxon>Bacteria</taxon>
        <taxon>Bacillati</taxon>
        <taxon>Actinomycetota</taxon>
        <taxon>Actinomycetes</taxon>
        <taxon>Mycobacteriales</taxon>
        <taxon>Mycobacteriaceae</taxon>
        <taxon>Mycobacterium</taxon>
    </lineage>
</organism>
<evidence type="ECO:0000313" key="3">
    <source>
        <dbReference type="Proteomes" id="UP000240424"/>
    </source>
</evidence>
<sequence>MDISAELAEISTYKGFFALTVGGDAAGWHPVSHDYADGFNELIDTTVKRYRTTDARIGASLVHLGHAARLWSPVLACALVHGVIPDFKDLQRADDGAQLRIPEPTGSPVEISAGALYRVVVKQHMQPFAAGLRLKLAPTLLAGNIASALVGASRALLAARPDLRGPIVEITDSLLDTGVLSGSGVLTGSHLGFRRGSCCLFYRIPGRSVCGDCVFRRTPGAKRR</sequence>
<dbReference type="OrthoDB" id="3290158at2"/>
<dbReference type="RefSeq" id="WP_077081700.1">
    <property type="nucleotide sequence ID" value="NZ_FUEZ01000004.1"/>
</dbReference>
<keyword evidence="3" id="KW-1185">Reference proteome</keyword>
<name>A0A2U3PIF6_9MYCO</name>
<evidence type="ECO:0000313" key="2">
    <source>
        <dbReference type="EMBL" id="SPM43445.1"/>
    </source>
</evidence>
<proteinExistence type="predicted"/>
<dbReference type="InterPro" id="IPR024726">
    <property type="entry name" value="FhuF_C"/>
</dbReference>
<dbReference type="EMBL" id="FUEZ01000004">
    <property type="protein sequence ID" value="SPM43445.1"/>
    <property type="molecule type" value="Genomic_DNA"/>
</dbReference>
<protein>
    <submittedName>
        <fullName evidence="2">Ferric iron reductase protein FhuF, involved in iron transport</fullName>
    </submittedName>
</protein>
<evidence type="ECO:0000259" key="1">
    <source>
        <dbReference type="Pfam" id="PF11575"/>
    </source>
</evidence>
<gene>
    <name evidence="2" type="ORF">MNAB215_5671</name>
</gene>
<accession>A0A2U3PIF6</accession>
<dbReference type="GO" id="GO:0051537">
    <property type="term" value="F:2 iron, 2 sulfur cluster binding"/>
    <property type="evidence" value="ECO:0007669"/>
    <property type="project" value="InterPro"/>
</dbReference>